<dbReference type="Proteomes" id="UP000198287">
    <property type="component" value="Unassembled WGS sequence"/>
</dbReference>
<sequence length="244" mass="26995">MILQCGSSLSKSQKNFCAYSLSQGNMPECPHHHHRLQEHSTLSKKACGMGPGRGCVDDKMVWCVAFRESVVGFSLLCNVVFPQCMEEGHILINLALPAGVGCGSKTKFDLQIGFSSTLSSHDYVGRRRERPLLRPPLSAFSQSGLMHDLTTSTSKVQQLNSIVCARSSGCQTEIPLHPNILLQNFPYGLNPIKILRVDYPGKVYRTGVCPPDPLLTYTLHSLTKFSPDFCPFDGNVLQSRLQKR</sequence>
<accession>A0A226DPG0</accession>
<keyword evidence="2" id="KW-1185">Reference proteome</keyword>
<name>A0A226DPG0_FOLCA</name>
<proteinExistence type="predicted"/>
<comment type="caution">
    <text evidence="1">The sequence shown here is derived from an EMBL/GenBank/DDBJ whole genome shotgun (WGS) entry which is preliminary data.</text>
</comment>
<evidence type="ECO:0000313" key="2">
    <source>
        <dbReference type="Proteomes" id="UP000198287"/>
    </source>
</evidence>
<dbReference type="AlphaFoldDB" id="A0A226DPG0"/>
<organism evidence="1 2">
    <name type="scientific">Folsomia candida</name>
    <name type="common">Springtail</name>
    <dbReference type="NCBI Taxonomy" id="158441"/>
    <lineage>
        <taxon>Eukaryota</taxon>
        <taxon>Metazoa</taxon>
        <taxon>Ecdysozoa</taxon>
        <taxon>Arthropoda</taxon>
        <taxon>Hexapoda</taxon>
        <taxon>Collembola</taxon>
        <taxon>Entomobryomorpha</taxon>
        <taxon>Isotomoidea</taxon>
        <taxon>Isotomidae</taxon>
        <taxon>Proisotominae</taxon>
        <taxon>Folsomia</taxon>
    </lineage>
</organism>
<protein>
    <submittedName>
        <fullName evidence="1">Uncharacterized protein</fullName>
    </submittedName>
</protein>
<evidence type="ECO:0000313" key="1">
    <source>
        <dbReference type="EMBL" id="OXA46980.1"/>
    </source>
</evidence>
<reference evidence="1 2" key="1">
    <citation type="submission" date="2015-12" db="EMBL/GenBank/DDBJ databases">
        <title>The genome of Folsomia candida.</title>
        <authorList>
            <person name="Faddeeva A."/>
            <person name="Derks M.F."/>
            <person name="Anvar Y."/>
            <person name="Smit S."/>
            <person name="Van Straalen N."/>
            <person name="Roelofs D."/>
        </authorList>
    </citation>
    <scope>NUCLEOTIDE SEQUENCE [LARGE SCALE GENOMIC DNA]</scope>
    <source>
        <strain evidence="1 2">VU population</strain>
        <tissue evidence="1">Whole body</tissue>
    </source>
</reference>
<gene>
    <name evidence="1" type="ORF">Fcan01_18507</name>
</gene>
<dbReference type="EMBL" id="LNIX01000014">
    <property type="protein sequence ID" value="OXA46980.1"/>
    <property type="molecule type" value="Genomic_DNA"/>
</dbReference>